<evidence type="ECO:0000313" key="1">
    <source>
        <dbReference type="EMBL" id="CAB1276372.1"/>
    </source>
</evidence>
<name>A0A7G1QB10_9GAMM</name>
<protein>
    <submittedName>
        <fullName evidence="1">Uncharacterized protein</fullName>
    </submittedName>
</protein>
<sequence length="40" mass="4438">MQGCKTVKNPPLKIPVEYSIEGAILEVKHSKRLDSPKLSC</sequence>
<dbReference type="Proteomes" id="UP000516072">
    <property type="component" value="Chromosome"/>
</dbReference>
<gene>
    <name evidence="1" type="ORF">NSCAC_1139</name>
</gene>
<evidence type="ECO:0000313" key="2">
    <source>
        <dbReference type="Proteomes" id="UP000516072"/>
    </source>
</evidence>
<dbReference type="EMBL" id="LR778175">
    <property type="protein sequence ID" value="CAB1276372.1"/>
    <property type="molecule type" value="Genomic_DNA"/>
</dbReference>
<keyword evidence="2" id="KW-1185">Reference proteome</keyword>
<proteinExistence type="predicted"/>
<dbReference type="KEGG" id="ntg:NSCAC_1139"/>
<reference evidence="1 2" key="1">
    <citation type="submission" date="2020-03" db="EMBL/GenBank/DDBJ databases">
        <authorList>
            <person name="Picone N."/>
        </authorList>
    </citation>
    <scope>NUCLEOTIDE SEQUENCE [LARGE SCALE GENOMIC DNA]</scope>
    <source>
        <strain evidence="1">NSCAC1</strain>
    </source>
</reference>
<organism evidence="1 2">
    <name type="scientific">Candidatus Nitrosacidococcus tergens</name>
    <dbReference type="NCBI Taxonomy" id="553981"/>
    <lineage>
        <taxon>Bacteria</taxon>
        <taxon>Pseudomonadati</taxon>
        <taxon>Pseudomonadota</taxon>
        <taxon>Gammaproteobacteria</taxon>
        <taxon>Chromatiales</taxon>
        <taxon>Chromatiaceae</taxon>
        <taxon>Candidatus Nitrosacidococcus</taxon>
    </lineage>
</organism>
<dbReference type="AlphaFoldDB" id="A0A7G1QB10"/>
<accession>A0A7G1QB10</accession>